<sequence length="78" mass="8265">MTAALSVRLNRLSAGAASPTSPGHRLGSNFIGKLNQWKGVGISQIFRTFAMRGMLVQAGSKSIMAACKDDQETVAQVQ</sequence>
<dbReference type="AlphaFoldDB" id="A0AAV6LZA8"/>
<evidence type="ECO:0000313" key="2">
    <source>
        <dbReference type="Proteomes" id="UP000685013"/>
    </source>
</evidence>
<keyword evidence="2" id="KW-1185">Reference proteome</keyword>
<organism evidence="1 2">
    <name type="scientific">Cucurbita argyrosperma subsp. sororia</name>
    <dbReference type="NCBI Taxonomy" id="37648"/>
    <lineage>
        <taxon>Eukaryota</taxon>
        <taxon>Viridiplantae</taxon>
        <taxon>Streptophyta</taxon>
        <taxon>Embryophyta</taxon>
        <taxon>Tracheophyta</taxon>
        <taxon>Spermatophyta</taxon>
        <taxon>Magnoliopsida</taxon>
        <taxon>eudicotyledons</taxon>
        <taxon>Gunneridae</taxon>
        <taxon>Pentapetalae</taxon>
        <taxon>rosids</taxon>
        <taxon>fabids</taxon>
        <taxon>Cucurbitales</taxon>
        <taxon>Cucurbitaceae</taxon>
        <taxon>Cucurbiteae</taxon>
        <taxon>Cucurbita</taxon>
    </lineage>
</organism>
<gene>
    <name evidence="1" type="ORF">SDJN03_28854</name>
</gene>
<accession>A0AAV6LZA8</accession>
<comment type="caution">
    <text evidence="1">The sequence shown here is derived from an EMBL/GenBank/DDBJ whole genome shotgun (WGS) entry which is preliminary data.</text>
</comment>
<feature type="non-terminal residue" evidence="1">
    <location>
        <position position="1"/>
    </location>
</feature>
<reference evidence="1 2" key="1">
    <citation type="journal article" date="2021" name="Hortic Res">
        <title>The domestication of Cucurbita argyrosperma as revealed by the genome of its wild relative.</title>
        <authorList>
            <person name="Barrera-Redondo J."/>
            <person name="Sanchez-de la Vega G."/>
            <person name="Aguirre-Liguori J.A."/>
            <person name="Castellanos-Morales G."/>
            <person name="Gutierrez-Guerrero Y.T."/>
            <person name="Aguirre-Dugua X."/>
            <person name="Aguirre-Planter E."/>
            <person name="Tenaillon M.I."/>
            <person name="Lira-Saade R."/>
            <person name="Eguiarte L.E."/>
        </authorList>
    </citation>
    <scope>NUCLEOTIDE SEQUENCE [LARGE SCALE GENOMIC DNA]</scope>
    <source>
        <strain evidence="1">JBR-2021</strain>
    </source>
</reference>
<dbReference type="Proteomes" id="UP000685013">
    <property type="component" value="Chromosome 19"/>
</dbReference>
<dbReference type="EMBL" id="JAGKQH010000019">
    <property type="protein sequence ID" value="KAG6572126.1"/>
    <property type="molecule type" value="Genomic_DNA"/>
</dbReference>
<proteinExistence type="predicted"/>
<protein>
    <submittedName>
        <fullName evidence="1">Uncharacterized protein</fullName>
    </submittedName>
</protein>
<evidence type="ECO:0000313" key="1">
    <source>
        <dbReference type="EMBL" id="KAG6572126.1"/>
    </source>
</evidence>
<name>A0AAV6LZA8_9ROSI</name>